<keyword evidence="2" id="KW-1185">Reference proteome</keyword>
<dbReference type="PATRIC" id="fig|595434.4.peg.3664"/>
<name>A0A0J1BCB3_RHOIS</name>
<evidence type="ECO:0000313" key="2">
    <source>
        <dbReference type="Proteomes" id="UP000036367"/>
    </source>
</evidence>
<protein>
    <submittedName>
        <fullName evidence="1">Uncharacterized protein</fullName>
    </submittedName>
</protein>
<evidence type="ECO:0000313" key="1">
    <source>
        <dbReference type="EMBL" id="KLU04275.1"/>
    </source>
</evidence>
<proteinExistence type="predicted"/>
<dbReference type="EMBL" id="LECT01000029">
    <property type="protein sequence ID" value="KLU04275.1"/>
    <property type="molecule type" value="Genomic_DNA"/>
</dbReference>
<dbReference type="AlphaFoldDB" id="A0A0J1BCB3"/>
<gene>
    <name evidence="1" type="ORF">RISK_003861</name>
</gene>
<sequence>MRTRSRSHPQDGVSSGVGTLSCISIMELIESSDHPDRALDRPRFFRLEKKERQ</sequence>
<accession>A0A0J1BCB3</accession>
<organism evidence="1 2">
    <name type="scientific">Rhodopirellula islandica</name>
    <dbReference type="NCBI Taxonomy" id="595434"/>
    <lineage>
        <taxon>Bacteria</taxon>
        <taxon>Pseudomonadati</taxon>
        <taxon>Planctomycetota</taxon>
        <taxon>Planctomycetia</taxon>
        <taxon>Pirellulales</taxon>
        <taxon>Pirellulaceae</taxon>
        <taxon>Rhodopirellula</taxon>
    </lineage>
</organism>
<reference evidence="1" key="1">
    <citation type="submission" date="2015-05" db="EMBL/GenBank/DDBJ databases">
        <title>Permanent draft genome of Rhodopirellula islandicus K833.</title>
        <authorList>
            <person name="Kizina J."/>
            <person name="Richter M."/>
            <person name="Glockner F.O."/>
            <person name="Harder J."/>
        </authorList>
    </citation>
    <scope>NUCLEOTIDE SEQUENCE [LARGE SCALE GENOMIC DNA]</scope>
    <source>
        <strain evidence="1">K833</strain>
    </source>
</reference>
<dbReference type="PROSITE" id="PS51257">
    <property type="entry name" value="PROKAR_LIPOPROTEIN"/>
    <property type="match status" value="1"/>
</dbReference>
<comment type="caution">
    <text evidence="1">The sequence shown here is derived from an EMBL/GenBank/DDBJ whole genome shotgun (WGS) entry which is preliminary data.</text>
</comment>
<dbReference type="Proteomes" id="UP000036367">
    <property type="component" value="Unassembled WGS sequence"/>
</dbReference>